<feature type="transmembrane region" description="Helical" evidence="1">
    <location>
        <begin position="39"/>
        <end position="55"/>
    </location>
</feature>
<keyword evidence="1" id="KW-1133">Transmembrane helix</keyword>
<dbReference type="Proteomes" id="UP000179113">
    <property type="component" value="Unassembled WGS sequence"/>
</dbReference>
<dbReference type="EMBL" id="MEWA01000049">
    <property type="protein sequence ID" value="OGC68307.1"/>
    <property type="molecule type" value="Genomic_DNA"/>
</dbReference>
<sequence length="61" mass="6936">MANDSTFVKVTNQDIFMKLESIDQKVSKINGNMNFHRKWLYGLSSVSFLIIGWIINSKLGG</sequence>
<evidence type="ECO:0000313" key="2">
    <source>
        <dbReference type="EMBL" id="OGC68307.1"/>
    </source>
</evidence>
<reference evidence="2 3" key="1">
    <citation type="journal article" date="2016" name="Nat. Commun.">
        <title>Thousands of microbial genomes shed light on interconnected biogeochemical processes in an aquifer system.</title>
        <authorList>
            <person name="Anantharaman K."/>
            <person name="Brown C.T."/>
            <person name="Hug L.A."/>
            <person name="Sharon I."/>
            <person name="Castelle C.J."/>
            <person name="Probst A.J."/>
            <person name="Thomas B.C."/>
            <person name="Singh A."/>
            <person name="Wilkins M.J."/>
            <person name="Karaoz U."/>
            <person name="Brodie E.L."/>
            <person name="Williams K.H."/>
            <person name="Hubbard S.S."/>
            <person name="Banfield J.F."/>
        </authorList>
    </citation>
    <scope>NUCLEOTIDE SEQUENCE [LARGE SCALE GENOMIC DNA]</scope>
</reference>
<keyword evidence="1" id="KW-0472">Membrane</keyword>
<evidence type="ECO:0000313" key="3">
    <source>
        <dbReference type="Proteomes" id="UP000179113"/>
    </source>
</evidence>
<dbReference type="AlphaFoldDB" id="A0A1F4WFT2"/>
<gene>
    <name evidence="2" type="ORF">A2415_04460</name>
</gene>
<name>A0A1F4WFT2_UNCKA</name>
<organism evidence="2 3">
    <name type="scientific">candidate division WWE3 bacterium RIFOXYC1_FULL_39_7</name>
    <dbReference type="NCBI Taxonomy" id="1802643"/>
    <lineage>
        <taxon>Bacteria</taxon>
        <taxon>Katanobacteria</taxon>
    </lineage>
</organism>
<proteinExistence type="predicted"/>
<accession>A0A1F4WFT2</accession>
<protein>
    <submittedName>
        <fullName evidence="2">Uncharacterized protein</fullName>
    </submittedName>
</protein>
<evidence type="ECO:0000256" key="1">
    <source>
        <dbReference type="SAM" id="Phobius"/>
    </source>
</evidence>
<keyword evidence="1" id="KW-0812">Transmembrane</keyword>
<comment type="caution">
    <text evidence="2">The sequence shown here is derived from an EMBL/GenBank/DDBJ whole genome shotgun (WGS) entry which is preliminary data.</text>
</comment>